<dbReference type="Gene3D" id="3.30.70.980">
    <property type="match status" value="1"/>
</dbReference>
<keyword evidence="2" id="KW-0472">Membrane</keyword>
<dbReference type="SUPFAM" id="SSF75625">
    <property type="entry name" value="YebC-like"/>
    <property type="match status" value="1"/>
</dbReference>
<comment type="caution">
    <text evidence="3">The sequence shown here is derived from an EMBL/GenBank/DDBJ whole genome shotgun (WGS) entry which is preliminary data.</text>
</comment>
<evidence type="ECO:0000313" key="4">
    <source>
        <dbReference type="Proteomes" id="UP000481153"/>
    </source>
</evidence>
<protein>
    <submittedName>
        <fullName evidence="3">Uncharacterized protein</fullName>
    </submittedName>
</protein>
<organism evidence="3 4">
    <name type="scientific">Aphanomyces euteiches</name>
    <dbReference type="NCBI Taxonomy" id="100861"/>
    <lineage>
        <taxon>Eukaryota</taxon>
        <taxon>Sar</taxon>
        <taxon>Stramenopiles</taxon>
        <taxon>Oomycota</taxon>
        <taxon>Saprolegniomycetes</taxon>
        <taxon>Saprolegniales</taxon>
        <taxon>Verrucalvaceae</taxon>
        <taxon>Aphanomyces</taxon>
    </lineage>
</organism>
<evidence type="ECO:0000256" key="1">
    <source>
        <dbReference type="SAM" id="MobiDB-lite"/>
    </source>
</evidence>
<dbReference type="Proteomes" id="UP000481153">
    <property type="component" value="Unassembled WGS sequence"/>
</dbReference>
<dbReference type="VEuPathDB" id="FungiDB:AeMF1_007314"/>
<keyword evidence="4" id="KW-1185">Reference proteome</keyword>
<accession>A0A6G0WKP9</accession>
<feature type="region of interest" description="Disordered" evidence="1">
    <location>
        <begin position="44"/>
        <end position="67"/>
    </location>
</feature>
<evidence type="ECO:0000313" key="3">
    <source>
        <dbReference type="EMBL" id="KAF0727855.1"/>
    </source>
</evidence>
<feature type="transmembrane region" description="Helical" evidence="2">
    <location>
        <begin position="252"/>
        <end position="271"/>
    </location>
</feature>
<name>A0A6G0WKP9_9STRA</name>
<keyword evidence="2" id="KW-1133">Transmembrane helix</keyword>
<evidence type="ECO:0000256" key="2">
    <source>
        <dbReference type="SAM" id="Phobius"/>
    </source>
</evidence>
<feature type="transmembrane region" description="Helical" evidence="2">
    <location>
        <begin position="194"/>
        <end position="213"/>
    </location>
</feature>
<keyword evidence="2" id="KW-0812">Transmembrane</keyword>
<dbReference type="AlphaFoldDB" id="A0A6G0WKP9"/>
<proteinExistence type="predicted"/>
<sequence length="272" mass="29557">MLLGTMHLPISSLARSSRTLGGVGGPRGALVQCSRQLRFMSLDGFRGSRQHGKTGETSSATQNEDHTDQFAQRHIVNPPSRYQGKAFSPKQTSSVQNNPPHGLAAWLYEQDQYFKVYVHQSIPKDSVVAHLIQAGAINVQELENGVIQVVCGRNQLGAVAESLTQFGIRPYDHLVMSNRNKLSAGVRKTIERSYVYALTAAVGTSPYLYYLLTTSSSTGQSMDKISMAVAGLWFGSMVGGIVVPKVSWSPKTVLPAAALPLVMSSVLYKLLF</sequence>
<gene>
    <name evidence="3" type="ORF">Ae201684_014195</name>
</gene>
<feature type="transmembrane region" description="Helical" evidence="2">
    <location>
        <begin position="225"/>
        <end position="246"/>
    </location>
</feature>
<reference evidence="3 4" key="1">
    <citation type="submission" date="2019-07" db="EMBL/GenBank/DDBJ databases">
        <title>Genomics analysis of Aphanomyces spp. identifies a new class of oomycete effector associated with host adaptation.</title>
        <authorList>
            <person name="Gaulin E."/>
        </authorList>
    </citation>
    <scope>NUCLEOTIDE SEQUENCE [LARGE SCALE GENOMIC DNA]</scope>
    <source>
        <strain evidence="3 4">ATCC 201684</strain>
    </source>
</reference>
<dbReference type="InterPro" id="IPR026564">
    <property type="entry name" value="Transcrip_reg_TACO1-like_dom3"/>
</dbReference>
<dbReference type="InterPro" id="IPR029072">
    <property type="entry name" value="YebC-like"/>
</dbReference>
<dbReference type="EMBL" id="VJMJ01000187">
    <property type="protein sequence ID" value="KAF0727855.1"/>
    <property type="molecule type" value="Genomic_DNA"/>
</dbReference>